<reference evidence="4 5" key="1">
    <citation type="submission" date="2019-02" db="EMBL/GenBank/DDBJ databases">
        <title>Deep-cultivation of Planctomycetes and their phenomic and genomic characterization uncovers novel biology.</title>
        <authorList>
            <person name="Wiegand S."/>
            <person name="Jogler M."/>
            <person name="Boedeker C."/>
            <person name="Pinto D."/>
            <person name="Vollmers J."/>
            <person name="Rivas-Marin E."/>
            <person name="Kohn T."/>
            <person name="Peeters S.H."/>
            <person name="Heuer A."/>
            <person name="Rast P."/>
            <person name="Oberbeckmann S."/>
            <person name="Bunk B."/>
            <person name="Jeske O."/>
            <person name="Meyerdierks A."/>
            <person name="Storesund J.E."/>
            <person name="Kallscheuer N."/>
            <person name="Luecker S."/>
            <person name="Lage O.M."/>
            <person name="Pohl T."/>
            <person name="Merkel B.J."/>
            <person name="Hornburger P."/>
            <person name="Mueller R.-W."/>
            <person name="Bruemmer F."/>
            <person name="Labrenz M."/>
            <person name="Spormann A.M."/>
            <person name="Op Den Camp H."/>
            <person name="Overmann J."/>
            <person name="Amann R."/>
            <person name="Jetten M.S.M."/>
            <person name="Mascher T."/>
            <person name="Medema M.H."/>
            <person name="Devos D.P."/>
            <person name="Kaster A.-K."/>
            <person name="Ovreas L."/>
            <person name="Rohde M."/>
            <person name="Galperin M.Y."/>
            <person name="Jogler C."/>
        </authorList>
    </citation>
    <scope>NUCLEOTIDE SEQUENCE [LARGE SCALE GENOMIC DNA]</scope>
    <source>
        <strain evidence="4 5">V7</strain>
    </source>
</reference>
<dbReference type="Proteomes" id="UP000316476">
    <property type="component" value="Unassembled WGS sequence"/>
</dbReference>
<evidence type="ECO:0000313" key="5">
    <source>
        <dbReference type="Proteomes" id="UP000316476"/>
    </source>
</evidence>
<organism evidence="4 5">
    <name type="scientific">Crateriforma conspicua</name>
    <dbReference type="NCBI Taxonomy" id="2527996"/>
    <lineage>
        <taxon>Bacteria</taxon>
        <taxon>Pseudomonadati</taxon>
        <taxon>Planctomycetota</taxon>
        <taxon>Planctomycetia</taxon>
        <taxon>Planctomycetales</taxon>
        <taxon>Planctomycetaceae</taxon>
        <taxon>Crateriforma</taxon>
    </lineage>
</organism>
<sequence>MTDQRSTISMPSTGWVDLVLPPTCVLCSRQTPGGGDFCQDCLTRLSVSRPKMRMGCRWCGVPGGASAAKKGRCTVCGGGASGPGKGWRIDRTHALWSYEEAVRGMVVASKYGRHAAIAVAAAGHLASEILRDLSGDMDPLPDMVTYVPSYWTRRLSRGGCSAETLAVTVANKLDRPFVSILRARRPIAKQAWLGDRQRISNVRDAFVVKKSYLPSDRFGRAPFGRIKGGHVMIVDDVMTSGATTNEVARVLKLAGADRVSVGVIARAIRQ</sequence>
<comment type="similarity">
    <text evidence="1">Belongs to the ComF/GntX family.</text>
</comment>
<proteinExistence type="inferred from homology"/>
<dbReference type="CDD" id="cd06223">
    <property type="entry name" value="PRTases_typeI"/>
    <property type="match status" value="1"/>
</dbReference>
<dbReference type="AlphaFoldDB" id="A0A5C6FUM9"/>
<evidence type="ECO:0000259" key="3">
    <source>
        <dbReference type="Pfam" id="PF18912"/>
    </source>
</evidence>
<feature type="domain" description="Phosphoribosyltransferase" evidence="2">
    <location>
        <begin position="202"/>
        <end position="266"/>
    </location>
</feature>
<evidence type="ECO:0000313" key="4">
    <source>
        <dbReference type="EMBL" id="TWU66061.1"/>
    </source>
</evidence>
<dbReference type="Pfam" id="PF00156">
    <property type="entry name" value="Pribosyltran"/>
    <property type="match status" value="1"/>
</dbReference>
<dbReference type="PANTHER" id="PTHR47505:SF1">
    <property type="entry name" value="DNA UTILIZATION PROTEIN YHGH"/>
    <property type="match status" value="1"/>
</dbReference>
<protein>
    <submittedName>
        <fullName evidence="4">DNA utilization protein GntX</fullName>
    </submittedName>
</protein>
<dbReference type="EMBL" id="SJPZ01000001">
    <property type="protein sequence ID" value="TWU66061.1"/>
    <property type="molecule type" value="Genomic_DNA"/>
</dbReference>
<evidence type="ECO:0000259" key="2">
    <source>
        <dbReference type="Pfam" id="PF00156"/>
    </source>
</evidence>
<dbReference type="InterPro" id="IPR044005">
    <property type="entry name" value="DZR_2"/>
</dbReference>
<dbReference type="PANTHER" id="PTHR47505">
    <property type="entry name" value="DNA UTILIZATION PROTEIN YHGH"/>
    <property type="match status" value="1"/>
</dbReference>
<dbReference type="InterPro" id="IPR000836">
    <property type="entry name" value="PRTase_dom"/>
</dbReference>
<comment type="caution">
    <text evidence="4">The sequence shown here is derived from an EMBL/GenBank/DDBJ whole genome shotgun (WGS) entry which is preliminary data.</text>
</comment>
<feature type="domain" description="Double zinc ribbon" evidence="3">
    <location>
        <begin position="16"/>
        <end position="76"/>
    </location>
</feature>
<dbReference type="Gene3D" id="3.40.50.2020">
    <property type="match status" value="1"/>
</dbReference>
<dbReference type="InterPro" id="IPR051910">
    <property type="entry name" value="ComF/GntX_DNA_util-trans"/>
</dbReference>
<name>A0A5C6FUM9_9PLAN</name>
<gene>
    <name evidence="4" type="ORF">V7x_16180</name>
</gene>
<accession>A0A5C6FUM9</accession>
<evidence type="ECO:0000256" key="1">
    <source>
        <dbReference type="ARBA" id="ARBA00008007"/>
    </source>
</evidence>
<dbReference type="SUPFAM" id="SSF53271">
    <property type="entry name" value="PRTase-like"/>
    <property type="match status" value="1"/>
</dbReference>
<dbReference type="Pfam" id="PF18912">
    <property type="entry name" value="DZR_2"/>
    <property type="match status" value="1"/>
</dbReference>
<dbReference type="InterPro" id="IPR029057">
    <property type="entry name" value="PRTase-like"/>
</dbReference>